<gene>
    <name evidence="2" type="ORF">CXG46_20570</name>
    <name evidence="3" type="ORF">SAMN05192575_101843</name>
</gene>
<feature type="transmembrane region" description="Helical" evidence="1">
    <location>
        <begin position="108"/>
        <end position="130"/>
    </location>
</feature>
<evidence type="ECO:0000313" key="3">
    <source>
        <dbReference type="EMBL" id="SFA85615.1"/>
    </source>
</evidence>
<feature type="transmembrane region" description="Helical" evidence="1">
    <location>
        <begin position="23"/>
        <end position="46"/>
    </location>
</feature>
<sequence length="138" mass="15075">MAAVETAPTQTTETARPALWHPWLALGLAVLCATSYVVALVLPYYANELHERPAGDLTGFWPYDTSLGWLVSLLAVFSFALAPVVGFGVAAWSAHRLWEDRQAPRGRLVWLAAMIVGAASVAWIFTPLAAELRVWLVD</sequence>
<protein>
    <submittedName>
        <fullName evidence="3">Uncharacterized protein</fullName>
    </submittedName>
</protein>
<reference evidence="3" key="1">
    <citation type="submission" date="2016-10" db="EMBL/GenBank/DDBJ databases">
        <authorList>
            <person name="de Groot N.N."/>
        </authorList>
    </citation>
    <scope>NUCLEOTIDE SEQUENCE [LARGE SCALE GENOMIC DNA]</scope>
    <source>
        <strain evidence="3">CGMCC 1.10697</strain>
    </source>
</reference>
<dbReference type="EMBL" id="PJBV01000035">
    <property type="protein sequence ID" value="PKH37795.1"/>
    <property type="molecule type" value="Genomic_DNA"/>
</dbReference>
<dbReference type="Proteomes" id="UP000199113">
    <property type="component" value="Unassembled WGS sequence"/>
</dbReference>
<name>A0A1I0WA23_9ACTN</name>
<keyword evidence="1" id="KW-0472">Membrane</keyword>
<dbReference type="RefSeq" id="WP_091194661.1">
    <property type="nucleotide sequence ID" value="NZ_FOKC01000001.1"/>
</dbReference>
<accession>A0A1I0WA23</accession>
<proteinExistence type="predicted"/>
<dbReference type="Proteomes" id="UP000233565">
    <property type="component" value="Unassembled WGS sequence"/>
</dbReference>
<dbReference type="EMBL" id="FOKC01000001">
    <property type="protein sequence ID" value="SFA85615.1"/>
    <property type="molecule type" value="Genomic_DNA"/>
</dbReference>
<evidence type="ECO:0000256" key="1">
    <source>
        <dbReference type="SAM" id="Phobius"/>
    </source>
</evidence>
<keyword evidence="5" id="KW-1185">Reference proteome</keyword>
<evidence type="ECO:0000313" key="5">
    <source>
        <dbReference type="Proteomes" id="UP000233565"/>
    </source>
</evidence>
<reference evidence="2 5" key="2">
    <citation type="submission" date="2017-12" db="EMBL/GenBank/DDBJ databases">
        <title>Pharmacopeia of the Arctic Ocean.</title>
        <authorList>
            <person name="Collins E."/>
            <person name="Ducluzeau A.-L."/>
        </authorList>
    </citation>
    <scope>NUCLEOTIDE SEQUENCE [LARGE SCALE GENOMIC DNA]</scope>
    <source>
        <strain evidence="2 5">DSM 23325</strain>
    </source>
</reference>
<evidence type="ECO:0000313" key="4">
    <source>
        <dbReference type="Proteomes" id="UP000199113"/>
    </source>
</evidence>
<dbReference type="AlphaFoldDB" id="A0A1I0WA23"/>
<evidence type="ECO:0000313" key="2">
    <source>
        <dbReference type="EMBL" id="PKH37795.1"/>
    </source>
</evidence>
<keyword evidence="1" id="KW-0812">Transmembrane</keyword>
<keyword evidence="1" id="KW-1133">Transmembrane helix</keyword>
<organism evidence="3 4">
    <name type="scientific">Nocardioides alpinus</name>
    <dbReference type="NCBI Taxonomy" id="748909"/>
    <lineage>
        <taxon>Bacteria</taxon>
        <taxon>Bacillati</taxon>
        <taxon>Actinomycetota</taxon>
        <taxon>Actinomycetes</taxon>
        <taxon>Propionibacteriales</taxon>
        <taxon>Nocardioidaceae</taxon>
        <taxon>Nocardioides</taxon>
    </lineage>
</organism>
<feature type="transmembrane region" description="Helical" evidence="1">
    <location>
        <begin position="66"/>
        <end position="87"/>
    </location>
</feature>